<evidence type="ECO:0000256" key="1">
    <source>
        <dbReference type="SAM" id="MobiDB-lite"/>
    </source>
</evidence>
<reference evidence="4" key="1">
    <citation type="journal article" date="2019" name="bioRxiv">
        <title>The Genome of the Zebra Mussel, Dreissena polymorpha: A Resource for Invasive Species Research.</title>
        <authorList>
            <person name="McCartney M.A."/>
            <person name="Auch B."/>
            <person name="Kono T."/>
            <person name="Mallez S."/>
            <person name="Zhang Y."/>
            <person name="Obille A."/>
            <person name="Becker A."/>
            <person name="Abrahante J.E."/>
            <person name="Garbe J."/>
            <person name="Badalamenti J.P."/>
            <person name="Herman A."/>
            <person name="Mangelson H."/>
            <person name="Liachko I."/>
            <person name="Sullivan S."/>
            <person name="Sone E.D."/>
            <person name="Koren S."/>
            <person name="Silverstein K.A.T."/>
            <person name="Beckman K.B."/>
            <person name="Gohl D.M."/>
        </authorList>
    </citation>
    <scope>NUCLEOTIDE SEQUENCE</scope>
    <source>
        <strain evidence="4">Duluth1</strain>
        <tissue evidence="4">Whole animal</tissue>
    </source>
</reference>
<gene>
    <name evidence="4" type="ORF">DPMN_022410</name>
    <name evidence="2" type="ORF">DPMN_100941</name>
    <name evidence="3" type="ORF">DPMN_100943</name>
</gene>
<dbReference type="Proteomes" id="UP000828390">
    <property type="component" value="Unassembled WGS sequence"/>
</dbReference>
<evidence type="ECO:0000313" key="3">
    <source>
        <dbReference type="EMBL" id="KAH3858320.1"/>
    </source>
</evidence>
<organism evidence="4 5">
    <name type="scientific">Dreissena polymorpha</name>
    <name type="common">Zebra mussel</name>
    <name type="synonym">Mytilus polymorpha</name>
    <dbReference type="NCBI Taxonomy" id="45954"/>
    <lineage>
        <taxon>Eukaryota</taxon>
        <taxon>Metazoa</taxon>
        <taxon>Spiralia</taxon>
        <taxon>Lophotrochozoa</taxon>
        <taxon>Mollusca</taxon>
        <taxon>Bivalvia</taxon>
        <taxon>Autobranchia</taxon>
        <taxon>Heteroconchia</taxon>
        <taxon>Euheterodonta</taxon>
        <taxon>Imparidentia</taxon>
        <taxon>Neoheterodontei</taxon>
        <taxon>Myida</taxon>
        <taxon>Dreissenoidea</taxon>
        <taxon>Dreissenidae</taxon>
        <taxon>Dreissena</taxon>
    </lineage>
</organism>
<dbReference type="AlphaFoldDB" id="A0A9D4NQ77"/>
<keyword evidence="5" id="KW-1185">Reference proteome</keyword>
<comment type="caution">
    <text evidence="4">The sequence shown here is derived from an EMBL/GenBank/DDBJ whole genome shotgun (WGS) entry which is preliminary data.</text>
</comment>
<protein>
    <submittedName>
        <fullName evidence="4">Uncharacterized protein</fullName>
    </submittedName>
</protein>
<dbReference type="EMBL" id="JAIWYP010000003">
    <property type="protein sequence ID" value="KAH3858318.1"/>
    <property type="molecule type" value="Genomic_DNA"/>
</dbReference>
<proteinExistence type="predicted"/>
<evidence type="ECO:0000313" key="2">
    <source>
        <dbReference type="EMBL" id="KAH3858318.1"/>
    </source>
</evidence>
<reference evidence="4" key="2">
    <citation type="submission" date="2020-11" db="EMBL/GenBank/DDBJ databases">
        <authorList>
            <person name="McCartney M.A."/>
            <person name="Auch B."/>
            <person name="Kono T."/>
            <person name="Mallez S."/>
            <person name="Becker A."/>
            <person name="Gohl D.M."/>
            <person name="Silverstein K.A.T."/>
            <person name="Koren S."/>
            <person name="Bechman K.B."/>
            <person name="Herman A."/>
            <person name="Abrahante J.E."/>
            <person name="Garbe J."/>
        </authorList>
    </citation>
    <scope>NUCLEOTIDE SEQUENCE</scope>
    <source>
        <strain evidence="4">Duluth1</strain>
        <tissue evidence="4">Whole animal</tissue>
    </source>
</reference>
<evidence type="ECO:0000313" key="5">
    <source>
        <dbReference type="Proteomes" id="UP000828390"/>
    </source>
</evidence>
<dbReference type="EMBL" id="JAIWYP010000003">
    <property type="protein sequence ID" value="KAH3858320.1"/>
    <property type="molecule type" value="Genomic_DNA"/>
</dbReference>
<evidence type="ECO:0000313" key="4">
    <source>
        <dbReference type="EMBL" id="KAH3898189.1"/>
    </source>
</evidence>
<accession>A0A9D4NQ77</accession>
<name>A0A9D4NQ77_DREPO</name>
<dbReference type="EMBL" id="JAIWYP010000001">
    <property type="protein sequence ID" value="KAH3898189.1"/>
    <property type="molecule type" value="Genomic_DNA"/>
</dbReference>
<feature type="region of interest" description="Disordered" evidence="1">
    <location>
        <begin position="1"/>
        <end position="26"/>
    </location>
</feature>
<sequence length="58" mass="6343">MSILAQNMADLTQPSRMGLRGRRTPRLDRSCVCQGSEVVGRVKITADATTSLYMSVDV</sequence>